<evidence type="ECO:0000256" key="6">
    <source>
        <dbReference type="ARBA" id="ARBA00022723"/>
    </source>
</evidence>
<dbReference type="CDD" id="cd09419">
    <property type="entry name" value="LIM3_Testin"/>
    <property type="match status" value="1"/>
</dbReference>
<sequence length="568" mass="60719">MEIEKEVKKMTLGHEIGAGAACLKCKDKCEGFELHFWRKICRNCKCGLEDHDVQLQTEENQKVGRLFEDTKYTRLIAKLKRDGVPSYQGSQLTITISTPAVGTAVPVAVAGTAGTVSPAYSQGVPGQGAPSVPGHSTPSVPAHGAPSVPYKGAPSAAGQGFPSVPRQGAPSVPHKGAPSTAEQGFPAVPGQGAPSVPHKGAPFATGQGFPSAPGGSFAAGHGIPSVAPVAAAVTPAAVAAQKDVVKAVTYEWAPPGVNQKLALRYMELLPPERRPIAGTQGADYRKKQMAKQLPEHDQDPERCHELSPSEVKLMQQYVRKYKDEALGIGDLTLPEELSSQADTGLNPGALGDQGTAAMGKVGIPGAAGAGSGAGPEGKYECHHCQRTMNRGDPAVYAERAGYDKLWHPGCFVCCTCNELLVDMIYFWKKGKLYCGRHYGDSEKPRCAGCDELIFSNEYTQAEGQNWHLKHFCCFDCDCVLAGETYVMENDKPVCQPCYMKNHAVHCVSCKKPIEPEAQRVSYGEHHWHAAPQCFLCSGCSKCLVGQRFMALQGKLLCSVECKKKVLAS</sequence>
<evidence type="ECO:0000256" key="1">
    <source>
        <dbReference type="ARBA" id="ARBA00004246"/>
    </source>
</evidence>
<dbReference type="InterPro" id="IPR034960">
    <property type="entry name" value="LIM3_Testin"/>
</dbReference>
<organism evidence="15 16">
    <name type="scientific">Hemibagrus guttatus</name>
    <dbReference type="NCBI Taxonomy" id="175788"/>
    <lineage>
        <taxon>Eukaryota</taxon>
        <taxon>Metazoa</taxon>
        <taxon>Chordata</taxon>
        <taxon>Craniata</taxon>
        <taxon>Vertebrata</taxon>
        <taxon>Euteleostomi</taxon>
        <taxon>Actinopterygii</taxon>
        <taxon>Neopterygii</taxon>
        <taxon>Teleostei</taxon>
        <taxon>Ostariophysi</taxon>
        <taxon>Siluriformes</taxon>
        <taxon>Bagridae</taxon>
        <taxon>Hemibagrus</taxon>
    </lineage>
</organism>
<dbReference type="InterPro" id="IPR034958">
    <property type="entry name" value="LIM1_Testin"/>
</dbReference>
<evidence type="ECO:0000256" key="3">
    <source>
        <dbReference type="ARBA" id="ARBA00008268"/>
    </source>
</evidence>
<dbReference type="GO" id="GO:0005925">
    <property type="term" value="C:focal adhesion"/>
    <property type="evidence" value="ECO:0007669"/>
    <property type="project" value="UniProtKB-SubCell"/>
</dbReference>
<dbReference type="GO" id="GO:0005737">
    <property type="term" value="C:cytoplasm"/>
    <property type="evidence" value="ECO:0007669"/>
    <property type="project" value="UniProtKB-SubCell"/>
</dbReference>
<dbReference type="Pfam" id="PF06297">
    <property type="entry name" value="PET"/>
    <property type="match status" value="1"/>
</dbReference>
<dbReference type="SUPFAM" id="SSF57716">
    <property type="entry name" value="Glucocorticoid receptor-like (DNA-binding domain)"/>
    <property type="match status" value="2"/>
</dbReference>
<dbReference type="Pfam" id="PF00412">
    <property type="entry name" value="LIM"/>
    <property type="match status" value="3"/>
</dbReference>
<gene>
    <name evidence="15" type="ORF">QTP70_029265</name>
</gene>
<name>A0AAE0V2A4_9TELE</name>
<dbReference type="PANTHER" id="PTHR24211:SF1">
    <property type="entry name" value="TESTIN"/>
    <property type="match status" value="1"/>
</dbReference>
<keyword evidence="16" id="KW-1185">Reference proteome</keyword>
<dbReference type="SMART" id="SM00132">
    <property type="entry name" value="LIM"/>
    <property type="match status" value="3"/>
</dbReference>
<feature type="domain" description="LIM zinc-binding" evidence="13">
    <location>
        <begin position="444"/>
        <end position="504"/>
    </location>
</feature>
<evidence type="ECO:0000313" key="15">
    <source>
        <dbReference type="EMBL" id="KAK3536099.1"/>
    </source>
</evidence>
<dbReference type="InterPro" id="IPR010442">
    <property type="entry name" value="PET_domain"/>
</dbReference>
<evidence type="ECO:0000256" key="4">
    <source>
        <dbReference type="ARBA" id="ARBA00019588"/>
    </source>
</evidence>
<evidence type="ECO:0000256" key="7">
    <source>
        <dbReference type="ARBA" id="ARBA00022737"/>
    </source>
</evidence>
<dbReference type="PROSITE" id="PS50023">
    <property type="entry name" value="LIM_DOMAIN_2"/>
    <property type="match status" value="2"/>
</dbReference>
<proteinExistence type="inferred from homology"/>
<feature type="domain" description="PET" evidence="14">
    <location>
        <begin position="231"/>
        <end position="338"/>
    </location>
</feature>
<evidence type="ECO:0000259" key="14">
    <source>
        <dbReference type="PROSITE" id="PS51303"/>
    </source>
</evidence>
<dbReference type="Proteomes" id="UP001274896">
    <property type="component" value="Unassembled WGS sequence"/>
</dbReference>
<dbReference type="PANTHER" id="PTHR24211">
    <property type="entry name" value="LIM DOMAIN-CONTAINING PROTEIN"/>
    <property type="match status" value="1"/>
</dbReference>
<reference evidence="15" key="1">
    <citation type="submission" date="2023-06" db="EMBL/GenBank/DDBJ databases">
        <title>Male Hemibagrus guttatus genome.</title>
        <authorList>
            <person name="Bian C."/>
        </authorList>
    </citation>
    <scope>NUCLEOTIDE SEQUENCE</scope>
    <source>
        <strain evidence="15">Male_cb2023</strain>
        <tissue evidence="15">Muscle</tissue>
    </source>
</reference>
<evidence type="ECO:0000256" key="11">
    <source>
        <dbReference type="PROSITE-ProRule" id="PRU00125"/>
    </source>
</evidence>
<comment type="subcellular location">
    <subcellularLocation>
        <location evidence="1">Cell junction</location>
        <location evidence="1">Focal adhesion</location>
    </subcellularLocation>
    <subcellularLocation>
        <location evidence="2">Cytoplasm</location>
    </subcellularLocation>
</comment>
<keyword evidence="9" id="KW-0965">Cell junction</keyword>
<evidence type="ECO:0000256" key="5">
    <source>
        <dbReference type="ARBA" id="ARBA00022490"/>
    </source>
</evidence>
<evidence type="ECO:0000256" key="12">
    <source>
        <dbReference type="SAM" id="MobiDB-lite"/>
    </source>
</evidence>
<dbReference type="AlphaFoldDB" id="A0AAE0V2A4"/>
<dbReference type="Gene3D" id="2.10.110.10">
    <property type="entry name" value="Cysteine Rich Protein"/>
    <property type="match status" value="3"/>
</dbReference>
<dbReference type="CDD" id="cd09413">
    <property type="entry name" value="LIM1_Testin"/>
    <property type="match status" value="1"/>
</dbReference>
<dbReference type="InterPro" id="IPR001781">
    <property type="entry name" value="Znf_LIM"/>
</dbReference>
<dbReference type="EMBL" id="JAUCMX010000009">
    <property type="protein sequence ID" value="KAK3536099.1"/>
    <property type="molecule type" value="Genomic_DNA"/>
</dbReference>
<evidence type="ECO:0000256" key="8">
    <source>
        <dbReference type="ARBA" id="ARBA00022833"/>
    </source>
</evidence>
<dbReference type="InterPro" id="IPR047120">
    <property type="entry name" value="Pk/Esn/Tes"/>
</dbReference>
<comment type="caution">
    <text evidence="15">The sequence shown here is derived from an EMBL/GenBank/DDBJ whole genome shotgun (WGS) entry which is preliminary data.</text>
</comment>
<dbReference type="InterPro" id="IPR033724">
    <property type="entry name" value="PET_testin"/>
</dbReference>
<keyword evidence="10 11" id="KW-0440">LIM domain</keyword>
<dbReference type="FunFam" id="2.10.110.10:FF:000005">
    <property type="entry name" value="Testin isoform 1"/>
    <property type="match status" value="1"/>
</dbReference>
<dbReference type="PROSITE" id="PS51303">
    <property type="entry name" value="PET"/>
    <property type="match status" value="1"/>
</dbReference>
<dbReference type="InterPro" id="IPR034959">
    <property type="entry name" value="LIM2_Testin"/>
</dbReference>
<evidence type="ECO:0000256" key="10">
    <source>
        <dbReference type="ARBA" id="ARBA00023038"/>
    </source>
</evidence>
<dbReference type="CDD" id="cd09829">
    <property type="entry name" value="PET_testin"/>
    <property type="match status" value="1"/>
</dbReference>
<evidence type="ECO:0000259" key="13">
    <source>
        <dbReference type="PROSITE" id="PS50023"/>
    </source>
</evidence>
<keyword evidence="8 11" id="KW-0862">Zinc</keyword>
<keyword evidence="7" id="KW-0677">Repeat</keyword>
<protein>
    <recommendedName>
        <fullName evidence="4">Testin</fullName>
    </recommendedName>
</protein>
<evidence type="ECO:0000313" key="16">
    <source>
        <dbReference type="Proteomes" id="UP001274896"/>
    </source>
</evidence>
<accession>A0AAE0V2A4</accession>
<dbReference type="CDD" id="cd09416">
    <property type="entry name" value="LIM2_Testin"/>
    <property type="match status" value="1"/>
</dbReference>
<feature type="region of interest" description="Disordered" evidence="12">
    <location>
        <begin position="121"/>
        <end position="208"/>
    </location>
</feature>
<feature type="domain" description="LIM zinc-binding" evidence="13">
    <location>
        <begin position="379"/>
        <end position="442"/>
    </location>
</feature>
<dbReference type="PROSITE" id="PS00478">
    <property type="entry name" value="LIM_DOMAIN_1"/>
    <property type="match status" value="1"/>
</dbReference>
<keyword evidence="5" id="KW-0963">Cytoplasm</keyword>
<evidence type="ECO:0000256" key="2">
    <source>
        <dbReference type="ARBA" id="ARBA00004496"/>
    </source>
</evidence>
<comment type="similarity">
    <text evidence="3">Belongs to the prickle / espinas / testin family.</text>
</comment>
<keyword evidence="6 11" id="KW-0479">Metal-binding</keyword>
<evidence type="ECO:0000256" key="9">
    <source>
        <dbReference type="ARBA" id="ARBA00022949"/>
    </source>
</evidence>
<dbReference type="GO" id="GO:0008270">
    <property type="term" value="F:zinc ion binding"/>
    <property type="evidence" value="ECO:0007669"/>
    <property type="project" value="InterPro"/>
</dbReference>